<feature type="domain" description="Cytochrome b5 heme-binding" evidence="4">
    <location>
        <begin position="4"/>
        <end position="83"/>
    </location>
</feature>
<dbReference type="EMBL" id="CANHGI010000005">
    <property type="protein sequence ID" value="CAI5451333.1"/>
    <property type="molecule type" value="Genomic_DNA"/>
</dbReference>
<dbReference type="PROSITE" id="PS50255">
    <property type="entry name" value="CYTOCHROME_B5_2"/>
    <property type="match status" value="1"/>
</dbReference>
<dbReference type="GO" id="GO:0020037">
    <property type="term" value="F:heme binding"/>
    <property type="evidence" value="ECO:0007669"/>
    <property type="project" value="TreeGrafter"/>
</dbReference>
<accession>A0A9P1IXQ4</accession>
<keyword evidence="2" id="KW-0479">Metal-binding</keyword>
<reference evidence="5" key="1">
    <citation type="submission" date="2022-11" db="EMBL/GenBank/DDBJ databases">
        <authorList>
            <person name="Kikuchi T."/>
        </authorList>
    </citation>
    <scope>NUCLEOTIDE SEQUENCE</scope>
    <source>
        <strain evidence="5">PS1010</strain>
    </source>
</reference>
<dbReference type="InterPro" id="IPR001199">
    <property type="entry name" value="Cyt_B5-like_heme/steroid-bd"/>
</dbReference>
<dbReference type="SUPFAM" id="SSF55856">
    <property type="entry name" value="Cytochrome b5-like heme/steroid binding domain"/>
    <property type="match status" value="1"/>
</dbReference>
<evidence type="ECO:0000313" key="6">
    <source>
        <dbReference type="Proteomes" id="UP001152747"/>
    </source>
</evidence>
<gene>
    <name evidence="5" type="ORF">CAMP_LOCUS13970</name>
</gene>
<protein>
    <recommendedName>
        <fullName evidence="4">Cytochrome b5 heme-binding domain-containing protein</fullName>
    </recommendedName>
</protein>
<evidence type="ECO:0000313" key="5">
    <source>
        <dbReference type="EMBL" id="CAI5451333.1"/>
    </source>
</evidence>
<keyword evidence="6" id="KW-1185">Reference proteome</keyword>
<proteinExistence type="predicted"/>
<dbReference type="InterPro" id="IPR036400">
    <property type="entry name" value="Cyt_B5-like_heme/steroid_sf"/>
</dbReference>
<evidence type="ECO:0000259" key="4">
    <source>
        <dbReference type="PROSITE" id="PS50255"/>
    </source>
</evidence>
<dbReference type="PANTHER" id="PTHR46237">
    <property type="entry name" value="CYTOCHROME B5 REDUCTASE 4 FAMILY MEMBER"/>
    <property type="match status" value="1"/>
</dbReference>
<evidence type="ECO:0000256" key="2">
    <source>
        <dbReference type="ARBA" id="ARBA00022723"/>
    </source>
</evidence>
<keyword evidence="1" id="KW-0349">Heme</keyword>
<name>A0A9P1IXQ4_9PELO</name>
<organism evidence="5 6">
    <name type="scientific">Caenorhabditis angaria</name>
    <dbReference type="NCBI Taxonomy" id="860376"/>
    <lineage>
        <taxon>Eukaryota</taxon>
        <taxon>Metazoa</taxon>
        <taxon>Ecdysozoa</taxon>
        <taxon>Nematoda</taxon>
        <taxon>Chromadorea</taxon>
        <taxon>Rhabditida</taxon>
        <taxon>Rhabditina</taxon>
        <taxon>Rhabditomorpha</taxon>
        <taxon>Rhabditoidea</taxon>
        <taxon>Rhabditidae</taxon>
        <taxon>Peloderinae</taxon>
        <taxon>Caenorhabditis</taxon>
    </lineage>
</organism>
<dbReference type="AlphaFoldDB" id="A0A9P1IXQ4"/>
<dbReference type="GO" id="GO:0046872">
    <property type="term" value="F:metal ion binding"/>
    <property type="evidence" value="ECO:0007669"/>
    <property type="project" value="UniProtKB-KW"/>
</dbReference>
<dbReference type="GO" id="GO:0004128">
    <property type="term" value="F:cytochrome-b5 reductase activity, acting on NAD(P)H"/>
    <property type="evidence" value="ECO:0007669"/>
    <property type="project" value="TreeGrafter"/>
</dbReference>
<dbReference type="OrthoDB" id="260519at2759"/>
<comment type="caution">
    <text evidence="5">The sequence shown here is derived from an EMBL/GenBank/DDBJ whole genome shotgun (WGS) entry which is preliminary data.</text>
</comment>
<dbReference type="Proteomes" id="UP001152747">
    <property type="component" value="Unassembled WGS sequence"/>
</dbReference>
<keyword evidence="3" id="KW-0408">Iron</keyword>
<dbReference type="Gene3D" id="3.10.120.10">
    <property type="entry name" value="Cytochrome b5-like heme/steroid binding domain"/>
    <property type="match status" value="1"/>
</dbReference>
<evidence type="ECO:0000256" key="3">
    <source>
        <dbReference type="ARBA" id="ARBA00023004"/>
    </source>
</evidence>
<dbReference type="SMART" id="SM01117">
    <property type="entry name" value="Cyt-b5"/>
    <property type="match status" value="1"/>
</dbReference>
<dbReference type="PANTHER" id="PTHR46237:SF1">
    <property type="entry name" value="CYTOCHROME B5 REDUCTASE 4"/>
    <property type="match status" value="1"/>
</dbReference>
<dbReference type="InterPro" id="IPR051872">
    <property type="entry name" value="Cytochrome_b5/Flavoprotein_Rdt"/>
</dbReference>
<dbReference type="GO" id="GO:0005737">
    <property type="term" value="C:cytoplasm"/>
    <property type="evidence" value="ECO:0007669"/>
    <property type="project" value="TreeGrafter"/>
</dbReference>
<dbReference type="Pfam" id="PF00173">
    <property type="entry name" value="Cyt-b5"/>
    <property type="match status" value="1"/>
</dbReference>
<evidence type="ECO:0000256" key="1">
    <source>
        <dbReference type="ARBA" id="ARBA00022617"/>
    </source>
</evidence>
<sequence length="84" mass="9824">MRVLKEYSIFDVEQHCTHEDLWIIYKDKVYNMTSYYNMHPGGLAILRYAGRDATLALPFVSAHSFAWSIIEKKLEECLIGVVKR</sequence>